<name>A0ACC3T4J7_LIPKO</name>
<protein>
    <submittedName>
        <fullName evidence="1">HIT-like domain-containing protein</fullName>
    </submittedName>
</protein>
<dbReference type="EMBL" id="MU971353">
    <property type="protein sequence ID" value="KAK9238674.1"/>
    <property type="molecule type" value="Genomic_DNA"/>
</dbReference>
<reference evidence="2" key="1">
    <citation type="journal article" date="2024" name="Front. Bioeng. Biotechnol.">
        <title>Genome-scale model development and genomic sequencing of the oleaginous clade Lipomyces.</title>
        <authorList>
            <person name="Czajka J.J."/>
            <person name="Han Y."/>
            <person name="Kim J."/>
            <person name="Mondo S.J."/>
            <person name="Hofstad B.A."/>
            <person name="Robles A."/>
            <person name="Haridas S."/>
            <person name="Riley R."/>
            <person name="LaButti K."/>
            <person name="Pangilinan J."/>
            <person name="Andreopoulos W."/>
            <person name="Lipzen A."/>
            <person name="Yan J."/>
            <person name="Wang M."/>
            <person name="Ng V."/>
            <person name="Grigoriev I.V."/>
            <person name="Spatafora J.W."/>
            <person name="Magnuson J.K."/>
            <person name="Baker S.E."/>
            <person name="Pomraning K.R."/>
        </authorList>
    </citation>
    <scope>NUCLEOTIDE SEQUENCE [LARGE SCALE GENOMIC DNA]</scope>
    <source>
        <strain evidence="2">CBS 7786</strain>
    </source>
</reference>
<sequence length="217" mass="23887">MTAESPAEPCAFCTIASSVPTFDPTTSESLGSSAYPAGFDLHNVILSTQSYLALLDIQPLVSAACHILLIPRMHYERISDFPTSSTTTAAAAADVNHDLGELLALLGRALRHSFRDVTDFNIVQNNGPAAGQIVSHVHFHIIARPTPDSITTTADSRQSSSKLASPRLQYASLIYGKGARSDLDPDFARKTCDVLRRYVYRNYWYNKRQRMQPNSKL</sequence>
<gene>
    <name evidence="1" type="ORF">V1525DRAFT_400214</name>
</gene>
<dbReference type="Proteomes" id="UP001433508">
    <property type="component" value="Unassembled WGS sequence"/>
</dbReference>
<organism evidence="1 2">
    <name type="scientific">Lipomyces kononenkoae</name>
    <name type="common">Yeast</name>
    <dbReference type="NCBI Taxonomy" id="34357"/>
    <lineage>
        <taxon>Eukaryota</taxon>
        <taxon>Fungi</taxon>
        <taxon>Dikarya</taxon>
        <taxon>Ascomycota</taxon>
        <taxon>Saccharomycotina</taxon>
        <taxon>Lipomycetes</taxon>
        <taxon>Lipomycetales</taxon>
        <taxon>Lipomycetaceae</taxon>
        <taxon>Lipomyces</taxon>
    </lineage>
</organism>
<proteinExistence type="predicted"/>
<keyword evidence="2" id="KW-1185">Reference proteome</keyword>
<accession>A0ACC3T4J7</accession>
<evidence type="ECO:0000313" key="1">
    <source>
        <dbReference type="EMBL" id="KAK9238674.1"/>
    </source>
</evidence>
<comment type="caution">
    <text evidence="1">The sequence shown here is derived from an EMBL/GenBank/DDBJ whole genome shotgun (WGS) entry which is preliminary data.</text>
</comment>
<evidence type="ECO:0000313" key="2">
    <source>
        <dbReference type="Proteomes" id="UP001433508"/>
    </source>
</evidence>